<organism evidence="1 4">
    <name type="scientific">Gilliamella apicola</name>
    <dbReference type="NCBI Taxonomy" id="1196095"/>
    <lineage>
        <taxon>Bacteria</taxon>
        <taxon>Pseudomonadati</taxon>
        <taxon>Pseudomonadota</taxon>
        <taxon>Gammaproteobacteria</taxon>
        <taxon>Orbales</taxon>
        <taxon>Orbaceae</taxon>
        <taxon>Gilliamella</taxon>
    </lineage>
</organism>
<accession>A0A242NLN7</accession>
<dbReference type="Proteomes" id="UP000194977">
    <property type="component" value="Unassembled WGS sequence"/>
</dbReference>
<dbReference type="EMBL" id="NART01000066">
    <property type="protein sequence ID" value="OTQ08797.1"/>
    <property type="molecule type" value="Genomic_DNA"/>
</dbReference>
<name>A0A242NLN7_9GAMM</name>
<evidence type="ECO:0000313" key="4">
    <source>
        <dbReference type="Proteomes" id="UP000194977"/>
    </source>
</evidence>
<gene>
    <name evidence="2" type="ORF">B6C91_11155</name>
    <name evidence="1" type="ORF">B6D08_01480</name>
</gene>
<dbReference type="Proteomes" id="UP000194800">
    <property type="component" value="Unassembled WGS sequence"/>
</dbReference>
<dbReference type="RefSeq" id="WP_086272427.1">
    <property type="nucleotide sequence ID" value="NZ_CP132380.1"/>
</dbReference>
<dbReference type="EMBL" id="NARP01000003">
    <property type="protein sequence ID" value="OTQ01323.1"/>
    <property type="molecule type" value="Genomic_DNA"/>
</dbReference>
<evidence type="ECO:0000313" key="3">
    <source>
        <dbReference type="Proteomes" id="UP000194800"/>
    </source>
</evidence>
<keyword evidence="3" id="KW-1185">Reference proteome</keyword>
<sequence>MVKHVQNLLDQIILDCFAVLYRFKQSMPDQICHYILYGKDVMVLDDLNVLPKTNKYDEGCYILLGMFVFDQSNQSQQSITAKIDTHRFPSIL</sequence>
<protein>
    <submittedName>
        <fullName evidence="1">Uncharacterized protein</fullName>
    </submittedName>
</protein>
<proteinExistence type="predicted"/>
<dbReference type="OrthoDB" id="7093890at2"/>
<dbReference type="AlphaFoldDB" id="A0A242NLN7"/>
<evidence type="ECO:0000313" key="1">
    <source>
        <dbReference type="EMBL" id="OTQ01323.1"/>
    </source>
</evidence>
<comment type="caution">
    <text evidence="1">The sequence shown here is derived from an EMBL/GenBank/DDBJ whole genome shotgun (WGS) entry which is preliminary data.</text>
</comment>
<evidence type="ECO:0000313" key="2">
    <source>
        <dbReference type="EMBL" id="OTQ08797.1"/>
    </source>
</evidence>
<reference evidence="3 4" key="1">
    <citation type="submission" date="2017-03" db="EMBL/GenBank/DDBJ databases">
        <title>Comparative genomics of honeybee gut symbionts reveal geographically distinct and subgroup specific antibiotic resistance.</title>
        <authorList>
            <person name="Ludvigsen J."/>
            <person name="Porcellato D."/>
            <person name="Labee-Lund T.M."/>
            <person name="Amdam G.V."/>
            <person name="Rudi K."/>
        </authorList>
    </citation>
    <scope>NUCLEOTIDE SEQUENCE [LARGE SCALE GENOMIC DNA]</scope>
    <source>
        <strain evidence="1 4">A-7-12</strain>
        <strain evidence="2 3">A-9-12</strain>
    </source>
</reference>